<accession>B7GCT4</accession>
<dbReference type="SMART" id="SM00271">
    <property type="entry name" value="DnaJ"/>
    <property type="match status" value="1"/>
</dbReference>
<dbReference type="Proteomes" id="UP000000759">
    <property type="component" value="Chromosome 26"/>
</dbReference>
<gene>
    <name evidence="3" type="ORF">PHATRDRAFT_50067</name>
</gene>
<dbReference type="eggNOG" id="KOG0718">
    <property type="taxonomic scope" value="Eukaryota"/>
</dbReference>
<dbReference type="HOGENOM" id="CLU_402544_0_0_1"/>
<dbReference type="EMBL" id="CM000628">
    <property type="protein sequence ID" value="EEC43589.1"/>
    <property type="molecule type" value="Genomic_DNA"/>
</dbReference>
<proteinExistence type="predicted"/>
<dbReference type="GO" id="GO:0042407">
    <property type="term" value="P:cristae formation"/>
    <property type="evidence" value="ECO:0007669"/>
    <property type="project" value="TreeGrafter"/>
</dbReference>
<dbReference type="InterPro" id="IPR018253">
    <property type="entry name" value="DnaJ_domain_CS"/>
</dbReference>
<protein>
    <recommendedName>
        <fullName evidence="2">J domain-containing protein</fullName>
    </recommendedName>
</protein>
<sequence length="409" mass="45397">MKDRDRYDDGEALSIKKEEGYTALYAVLNVSPDASRADIQKAFKRLSRVFHPDKRVRLGVSTQNNGTNSMAEEAFQTIRQAHDVLSDPVLRLTYDYAGMLAVELLLRSHLARGDRNEPRGSHDESSRSTTTNKNEEDSDAEDPWDQDDDDDDDDEGNSLDLYVQVRDAPSYQYATQILDDALYRVQSHQASSRTHSLNGSLAFPHVLGGGGTQDGFWEQDRGSLQWQTKRQVSAQWTATLGAGSEVSRTAQTEMSTQLSLAYTRPGYGPVGSVDVISSSRMPAAPVVKIQSGRTLANQTNVLFSLAGSVDNPETWTYSFMSSRNILWNSPSSERRKQSHSDPSSPKTIHASWQLGISLLGKLQYFRVELRQPTLPHKWSARIGLDALAGTYETATYTVSYARPLAPQVG</sequence>
<dbReference type="KEGG" id="pti:PHATRDRAFT_50067"/>
<dbReference type="PROSITE" id="PS00636">
    <property type="entry name" value="DNAJ_1"/>
    <property type="match status" value="1"/>
</dbReference>
<reference evidence="3 4" key="1">
    <citation type="journal article" date="2008" name="Nature">
        <title>The Phaeodactylum genome reveals the evolutionary history of diatom genomes.</title>
        <authorList>
            <person name="Bowler C."/>
            <person name="Allen A.E."/>
            <person name="Badger J.H."/>
            <person name="Grimwood J."/>
            <person name="Jabbari K."/>
            <person name="Kuo A."/>
            <person name="Maheswari U."/>
            <person name="Martens C."/>
            <person name="Maumus F."/>
            <person name="Otillar R.P."/>
            <person name="Rayko E."/>
            <person name="Salamov A."/>
            <person name="Vandepoele K."/>
            <person name="Beszteri B."/>
            <person name="Gruber A."/>
            <person name="Heijde M."/>
            <person name="Katinka M."/>
            <person name="Mock T."/>
            <person name="Valentin K."/>
            <person name="Verret F."/>
            <person name="Berges J.A."/>
            <person name="Brownlee C."/>
            <person name="Cadoret J.P."/>
            <person name="Chiovitti A."/>
            <person name="Choi C.J."/>
            <person name="Coesel S."/>
            <person name="De Martino A."/>
            <person name="Detter J.C."/>
            <person name="Durkin C."/>
            <person name="Falciatore A."/>
            <person name="Fournet J."/>
            <person name="Haruta M."/>
            <person name="Huysman M.J."/>
            <person name="Jenkins B.D."/>
            <person name="Jiroutova K."/>
            <person name="Jorgensen R.E."/>
            <person name="Joubert Y."/>
            <person name="Kaplan A."/>
            <person name="Kroger N."/>
            <person name="Kroth P.G."/>
            <person name="La Roche J."/>
            <person name="Lindquist E."/>
            <person name="Lommer M."/>
            <person name="Martin-Jezequel V."/>
            <person name="Lopez P.J."/>
            <person name="Lucas S."/>
            <person name="Mangogna M."/>
            <person name="McGinnis K."/>
            <person name="Medlin L.K."/>
            <person name="Montsant A."/>
            <person name="Oudot-Le Secq M.P."/>
            <person name="Napoli C."/>
            <person name="Obornik M."/>
            <person name="Parker M.S."/>
            <person name="Petit J.L."/>
            <person name="Porcel B.M."/>
            <person name="Poulsen N."/>
            <person name="Robison M."/>
            <person name="Rychlewski L."/>
            <person name="Rynearson T.A."/>
            <person name="Schmutz J."/>
            <person name="Shapiro H."/>
            <person name="Siaut M."/>
            <person name="Stanley M."/>
            <person name="Sussman M.R."/>
            <person name="Taylor A.R."/>
            <person name="Vardi A."/>
            <person name="von Dassow P."/>
            <person name="Vyverman W."/>
            <person name="Willis A."/>
            <person name="Wyrwicz L.S."/>
            <person name="Rokhsar D.S."/>
            <person name="Weissenbach J."/>
            <person name="Armbrust E.V."/>
            <person name="Green B.R."/>
            <person name="Van de Peer Y."/>
            <person name="Grigoriev I.V."/>
        </authorList>
    </citation>
    <scope>NUCLEOTIDE SEQUENCE [LARGE SCALE GENOMIC DNA]</scope>
    <source>
        <strain evidence="3 4">CCAP 1055/1</strain>
    </source>
</reference>
<feature type="region of interest" description="Disordered" evidence="1">
    <location>
        <begin position="113"/>
        <end position="157"/>
    </location>
</feature>
<dbReference type="Pfam" id="PF00226">
    <property type="entry name" value="DnaJ"/>
    <property type="match status" value="1"/>
</dbReference>
<dbReference type="InterPro" id="IPR052243">
    <property type="entry name" value="Mito_inner_membrane_organizer"/>
</dbReference>
<dbReference type="InParanoid" id="B7GCT4"/>
<evidence type="ECO:0000313" key="4">
    <source>
        <dbReference type="Proteomes" id="UP000000759"/>
    </source>
</evidence>
<feature type="compositionally biased region" description="Acidic residues" evidence="1">
    <location>
        <begin position="136"/>
        <end position="157"/>
    </location>
</feature>
<dbReference type="AlphaFoldDB" id="B7GCT4"/>
<feature type="domain" description="J" evidence="2">
    <location>
        <begin position="23"/>
        <end position="98"/>
    </location>
</feature>
<dbReference type="PANTHER" id="PTHR44157">
    <property type="entry name" value="DNAJ HOMOLOG SUBFAMILY C MEMBER 11"/>
    <property type="match status" value="1"/>
</dbReference>
<dbReference type="PROSITE" id="PS50076">
    <property type="entry name" value="DNAJ_2"/>
    <property type="match status" value="1"/>
</dbReference>
<evidence type="ECO:0000256" key="1">
    <source>
        <dbReference type="SAM" id="MobiDB-lite"/>
    </source>
</evidence>
<name>B7GCT4_PHATC</name>
<reference evidence="4" key="2">
    <citation type="submission" date="2008-08" db="EMBL/GenBank/DDBJ databases">
        <authorList>
            <consortium name="Diatom Consortium"/>
            <person name="Grigoriev I."/>
            <person name="Grimwood J."/>
            <person name="Kuo A."/>
            <person name="Otillar R.P."/>
            <person name="Salamov A."/>
            <person name="Detter J.C."/>
            <person name="Lindquist E."/>
            <person name="Shapiro H."/>
            <person name="Lucas S."/>
            <person name="Glavina del Rio T."/>
            <person name="Pitluck S."/>
            <person name="Rokhsar D."/>
            <person name="Bowler C."/>
        </authorList>
    </citation>
    <scope>GENOME REANNOTATION</scope>
    <source>
        <strain evidence="4">CCAP 1055/1</strain>
    </source>
</reference>
<dbReference type="InterPro" id="IPR001623">
    <property type="entry name" value="DnaJ_domain"/>
</dbReference>
<keyword evidence="4" id="KW-1185">Reference proteome</keyword>
<evidence type="ECO:0000259" key="2">
    <source>
        <dbReference type="PROSITE" id="PS50076"/>
    </source>
</evidence>
<feature type="compositionally biased region" description="Basic and acidic residues" evidence="1">
    <location>
        <begin position="113"/>
        <end position="126"/>
    </location>
</feature>
<dbReference type="Gene3D" id="1.10.287.110">
    <property type="entry name" value="DnaJ domain"/>
    <property type="match status" value="1"/>
</dbReference>
<dbReference type="OrthoDB" id="48806at2759"/>
<dbReference type="PANTHER" id="PTHR44157:SF1">
    <property type="entry name" value="DNAJ HOMOLOG SUBFAMILY C MEMBER 11"/>
    <property type="match status" value="1"/>
</dbReference>
<dbReference type="RefSeq" id="XP_002184853.1">
    <property type="nucleotide sequence ID" value="XM_002184817.1"/>
</dbReference>
<organism evidence="3 4">
    <name type="scientific">Phaeodactylum tricornutum (strain CCAP 1055/1)</name>
    <dbReference type="NCBI Taxonomy" id="556484"/>
    <lineage>
        <taxon>Eukaryota</taxon>
        <taxon>Sar</taxon>
        <taxon>Stramenopiles</taxon>
        <taxon>Ochrophyta</taxon>
        <taxon>Bacillariophyta</taxon>
        <taxon>Bacillariophyceae</taxon>
        <taxon>Bacillariophycidae</taxon>
        <taxon>Naviculales</taxon>
        <taxon>Phaeodactylaceae</taxon>
        <taxon>Phaeodactylum</taxon>
    </lineage>
</organism>
<dbReference type="STRING" id="556484.B7GCT4"/>
<dbReference type="CDD" id="cd06257">
    <property type="entry name" value="DnaJ"/>
    <property type="match status" value="1"/>
</dbReference>
<dbReference type="PRINTS" id="PR00625">
    <property type="entry name" value="JDOMAIN"/>
</dbReference>
<dbReference type="InterPro" id="IPR036869">
    <property type="entry name" value="J_dom_sf"/>
</dbReference>
<evidence type="ECO:0000313" key="3">
    <source>
        <dbReference type="EMBL" id="EEC43589.1"/>
    </source>
</evidence>
<dbReference type="GeneID" id="7198754"/>
<dbReference type="GO" id="GO:0005739">
    <property type="term" value="C:mitochondrion"/>
    <property type="evidence" value="ECO:0007669"/>
    <property type="project" value="GOC"/>
</dbReference>
<dbReference type="PaxDb" id="2850-Phatr50067"/>
<dbReference type="SUPFAM" id="SSF46565">
    <property type="entry name" value="Chaperone J-domain"/>
    <property type="match status" value="1"/>
</dbReference>